<dbReference type="InterPro" id="IPR023346">
    <property type="entry name" value="Lysozyme-like_dom_sf"/>
</dbReference>
<dbReference type="EMBL" id="PREU01000003">
    <property type="protein sequence ID" value="PPA76494.1"/>
    <property type="molecule type" value="Genomic_DNA"/>
</dbReference>
<dbReference type="CDD" id="cd00736">
    <property type="entry name" value="lambda_lys-like"/>
    <property type="match status" value="1"/>
</dbReference>
<comment type="caution">
    <text evidence="1">The sequence shown here is derived from an EMBL/GenBank/DDBJ whole genome shotgun (WGS) entry which is preliminary data.</text>
</comment>
<dbReference type="Gene3D" id="1.10.530.10">
    <property type="match status" value="1"/>
</dbReference>
<dbReference type="SUPFAM" id="SSF53955">
    <property type="entry name" value="Lysozyme-like"/>
    <property type="match status" value="1"/>
</dbReference>
<name>A0A2S5GU91_9BURK</name>
<sequence length="842" mass="86950">MATIDELTGYAKDQRVRRFLDAIGSAEGTDTHGYNTAFGGGKLDSLADHPRQLHDFTQTDGKANKTSAAGRYQFLQSTWDDVAKSLNLPDFGPESQDIAAVELLRRNGALPAVLADDYDTAIKKSGSTWASLPSSPYAQPKRSPGFMAAALDKAASAIFPAAQAAPTPAKANFFDQFDDEPAPSPAPANFFDQFDERGADDGPEATRGPDGVMRIEMALPSKPPEAAAPPQERGMLDRLGRQVGLTARAGVTGLTGLSSAGTNAVIGGLNALFGTDIPRADVNATLSAIGLPEPENATERVAQDAAGAMAGAGGAMKIAQKVTDPLVTSVGQRIANVFTTSPKTQFATAMTGGASAGAAREGGAGPIGQLVAGIAGGMGPALASAAAAGTLRGAIRGGEAGRQTVVDNLEAFRAAGTTPTVGQATQRKLWQGAETGLAQTPGATGVLTRKASSQADELAGTMEGIARRLAPRAGAVEAGESITSGLEGFKAGVKNMQGQLYSRLDDYLPPSTPITVGKTKGALAELNSDINGAQALGEMFKNGKIEGVGRALLADLDATMTPYGAQAARKTNTLPYEAIKKLRTLVGQELDNASLVSDVPRSKWTALYAALSNDLGDAAQKAGPDAYGAWKWANKFSKDQLGRLDDLAAVAGKDTPEKIFNAAMMGTADGDTMLQRVISALPKTNRRDLAATVVKRMGRATAGNQNEVGDTFSTNTFLTNWNKLSPEARSTLFGRIGEAGLTDELMNLAKVSSNIREGSRYLANPSGTAPAMARFGLLGSGITALGTGRYDVLAAILGAPVAANALARMAANPRSAAFLGERTVANPQAIAGGIQALFGRDQ</sequence>
<reference evidence="1 2" key="1">
    <citation type="submission" date="2018-02" db="EMBL/GenBank/DDBJ databases">
        <title>Draft Genome of Achromobacter spanius stain 6.</title>
        <authorList>
            <person name="Gunasekera T.S."/>
            <person name="Radwan O."/>
            <person name="Ruiz O.N."/>
        </authorList>
    </citation>
    <scope>NUCLEOTIDE SEQUENCE [LARGE SCALE GENOMIC DNA]</scope>
    <source>
        <strain evidence="1 2">6</strain>
    </source>
</reference>
<dbReference type="Proteomes" id="UP000239990">
    <property type="component" value="Unassembled WGS sequence"/>
</dbReference>
<evidence type="ECO:0000313" key="2">
    <source>
        <dbReference type="Proteomes" id="UP000239990"/>
    </source>
</evidence>
<dbReference type="OrthoDB" id="8660079at2"/>
<accession>A0A2S5GU91</accession>
<proteinExistence type="predicted"/>
<dbReference type="AlphaFoldDB" id="A0A2S5GU91"/>
<evidence type="ECO:0000313" key="1">
    <source>
        <dbReference type="EMBL" id="PPA76494.1"/>
    </source>
</evidence>
<protein>
    <recommendedName>
        <fullName evidence="3">Lysozyme</fullName>
    </recommendedName>
</protein>
<evidence type="ECO:0008006" key="3">
    <source>
        <dbReference type="Google" id="ProtNLM"/>
    </source>
</evidence>
<dbReference type="RefSeq" id="WP_104142878.1">
    <property type="nucleotide sequence ID" value="NZ_PREU01000003.1"/>
</dbReference>
<gene>
    <name evidence="1" type="ORF">C4E15_06785</name>
</gene>
<organism evidence="1 2">
    <name type="scientific">Achromobacter spanius</name>
    <dbReference type="NCBI Taxonomy" id="217203"/>
    <lineage>
        <taxon>Bacteria</taxon>
        <taxon>Pseudomonadati</taxon>
        <taxon>Pseudomonadota</taxon>
        <taxon>Betaproteobacteria</taxon>
        <taxon>Burkholderiales</taxon>
        <taxon>Alcaligenaceae</taxon>
        <taxon>Achromobacter</taxon>
    </lineage>
</organism>